<evidence type="ECO:0000313" key="1">
    <source>
        <dbReference type="EMBL" id="HIY65840.1"/>
    </source>
</evidence>
<reference evidence="1" key="1">
    <citation type="journal article" date="2021" name="PeerJ">
        <title>Extensive microbial diversity within the chicken gut microbiome revealed by metagenomics and culture.</title>
        <authorList>
            <person name="Gilroy R."/>
            <person name="Ravi A."/>
            <person name="Getino M."/>
            <person name="Pursley I."/>
            <person name="Horton D.L."/>
            <person name="Alikhan N.F."/>
            <person name="Baker D."/>
            <person name="Gharbi K."/>
            <person name="Hall N."/>
            <person name="Watson M."/>
            <person name="Adriaenssens E.M."/>
            <person name="Foster-Nyarko E."/>
            <person name="Jarju S."/>
            <person name="Secka A."/>
            <person name="Antonio M."/>
            <person name="Oren A."/>
            <person name="Chaudhuri R.R."/>
            <person name="La Ragione R."/>
            <person name="Hildebrand F."/>
            <person name="Pallen M.J."/>
        </authorList>
    </citation>
    <scope>NUCLEOTIDE SEQUENCE</scope>
    <source>
        <strain evidence="1">ChiGjej1B1-98</strain>
    </source>
</reference>
<proteinExistence type="predicted"/>
<protein>
    <submittedName>
        <fullName evidence="1">Uncharacterized protein</fullName>
    </submittedName>
</protein>
<organism evidence="1 2">
    <name type="scientific">Candidatus Agrococcus pullicola</name>
    <dbReference type="NCBI Taxonomy" id="2838429"/>
    <lineage>
        <taxon>Bacteria</taxon>
        <taxon>Bacillati</taxon>
        <taxon>Actinomycetota</taxon>
        <taxon>Actinomycetes</taxon>
        <taxon>Micrococcales</taxon>
        <taxon>Microbacteriaceae</taxon>
        <taxon>Agrococcus</taxon>
    </lineage>
</organism>
<accession>A0A9D2C9X4</accession>
<name>A0A9D2C9X4_9MICO</name>
<dbReference type="Proteomes" id="UP000824005">
    <property type="component" value="Unassembled WGS sequence"/>
</dbReference>
<sequence length="354" mass="39871">MTDLDGLAVAAISASPFPYDRAAPVAEAVVRFKRAGLRALRERLEPAGEDDPLFASALLSLPDRLSRMARRQLRKVDDSDDQSETSRLEFASVYVLLKLLRVGGVVSDDCLRQAIETAQHPMEVPALQRARVFGFLAEHEVEAAEREAESPHLDGRNWAAWRAIGEYHAEHGNEGAFLTLWPKFDARQKKEWIERMRQSAVEGASRHHGWPAGVRLARHRRIATKSNADLMLKTALQPLTQSKTTSELDQLIASTDEFADLPEAWRLVSLVDAMLTHPQDPVSQADHPELEGILDRIIALDPTESKEQSRLRDYALSKTWPLIGQEATLRRMRSAIRAPMLRNEYDRLRDVAPD</sequence>
<evidence type="ECO:0000313" key="2">
    <source>
        <dbReference type="Proteomes" id="UP000824005"/>
    </source>
</evidence>
<reference evidence="1" key="2">
    <citation type="submission" date="2021-04" db="EMBL/GenBank/DDBJ databases">
        <authorList>
            <person name="Gilroy R."/>
        </authorList>
    </citation>
    <scope>NUCLEOTIDE SEQUENCE</scope>
    <source>
        <strain evidence="1">ChiGjej1B1-98</strain>
    </source>
</reference>
<dbReference type="EMBL" id="DXDC01000176">
    <property type="protein sequence ID" value="HIY65840.1"/>
    <property type="molecule type" value="Genomic_DNA"/>
</dbReference>
<gene>
    <name evidence="1" type="ORF">H9830_06135</name>
</gene>
<comment type="caution">
    <text evidence="1">The sequence shown here is derived from an EMBL/GenBank/DDBJ whole genome shotgun (WGS) entry which is preliminary data.</text>
</comment>
<dbReference type="AlphaFoldDB" id="A0A9D2C9X4"/>